<accession>A0ABR2UMC1</accession>
<feature type="region of interest" description="Disordered" evidence="1">
    <location>
        <begin position="248"/>
        <end position="282"/>
    </location>
</feature>
<name>A0ABR2UMC1_9PEZI</name>
<protein>
    <submittedName>
        <fullName evidence="2">Uncharacterized protein</fullName>
    </submittedName>
</protein>
<evidence type="ECO:0000313" key="3">
    <source>
        <dbReference type="Proteomes" id="UP001408356"/>
    </source>
</evidence>
<sequence length="282" mass="29869">MGALNDPHGSVLFASDLACTIDDPDEMAGRAGNATYTVTCKINARNSFQYRSVTLDVRALGEKNLSNVVQYLSGGDSCVPEAPMISNKLFGVASAASIKAIGEKSGVDGDFSTISKLAINRKPPYAFPDSKNALEDVLGLISALVVAKIPVTGNGVSAAALGSTSGSSTAIIEVTRLGSDSHFTLWLLLPPLSSLVILSWFFVQTLRQDWAPRDSNVQATSKESPELYTAESLSRIVTMGRSRLLPSKANVKNCGTPSASPKIEPLRPPLPQKIHSRPIGDL</sequence>
<evidence type="ECO:0000256" key="1">
    <source>
        <dbReference type="SAM" id="MobiDB-lite"/>
    </source>
</evidence>
<gene>
    <name evidence="2" type="ORF">SUNI508_10339</name>
</gene>
<keyword evidence="3" id="KW-1185">Reference proteome</keyword>
<comment type="caution">
    <text evidence="2">The sequence shown here is derived from an EMBL/GenBank/DDBJ whole genome shotgun (WGS) entry which is preliminary data.</text>
</comment>
<evidence type="ECO:0000313" key="2">
    <source>
        <dbReference type="EMBL" id="KAK9415499.1"/>
    </source>
</evidence>
<proteinExistence type="predicted"/>
<dbReference type="Proteomes" id="UP001408356">
    <property type="component" value="Unassembled WGS sequence"/>
</dbReference>
<reference evidence="2 3" key="1">
    <citation type="journal article" date="2024" name="J. Plant Pathol.">
        <title>Sequence and assembly of the genome of Seiridium unicorne, isolate CBS 538.82, causal agent of cypress canker disease.</title>
        <authorList>
            <person name="Scali E."/>
            <person name="Rocca G.D."/>
            <person name="Danti R."/>
            <person name="Garbelotto M."/>
            <person name="Barberini S."/>
            <person name="Baroncelli R."/>
            <person name="Emiliani G."/>
        </authorList>
    </citation>
    <scope>NUCLEOTIDE SEQUENCE [LARGE SCALE GENOMIC DNA]</scope>
    <source>
        <strain evidence="2 3">BM-138-508</strain>
    </source>
</reference>
<organism evidence="2 3">
    <name type="scientific">Seiridium unicorne</name>
    <dbReference type="NCBI Taxonomy" id="138068"/>
    <lineage>
        <taxon>Eukaryota</taxon>
        <taxon>Fungi</taxon>
        <taxon>Dikarya</taxon>
        <taxon>Ascomycota</taxon>
        <taxon>Pezizomycotina</taxon>
        <taxon>Sordariomycetes</taxon>
        <taxon>Xylariomycetidae</taxon>
        <taxon>Amphisphaeriales</taxon>
        <taxon>Sporocadaceae</taxon>
        <taxon>Seiridium</taxon>
    </lineage>
</organism>
<dbReference type="EMBL" id="JARVKF010000415">
    <property type="protein sequence ID" value="KAK9415499.1"/>
    <property type="molecule type" value="Genomic_DNA"/>
</dbReference>